<protein>
    <submittedName>
        <fullName evidence="4">Amidase</fullName>
    </submittedName>
</protein>
<proteinExistence type="predicted"/>
<feature type="region of interest" description="Disordered" evidence="1">
    <location>
        <begin position="521"/>
        <end position="546"/>
    </location>
</feature>
<comment type="caution">
    <text evidence="4">The sequence shown here is derived from an EMBL/GenBank/DDBJ whole genome shotgun (WGS) entry which is preliminary data.</text>
</comment>
<sequence length="768" mass="80636">MRLAVAALIPAVALTLVAVPASAAEEADESLVTEATIASIHEAFAEGDMSCTDLVQAYIDRIETYDAETTNSVQVVNDEALATAAELDAAYAEDGLSGPLHCVPVLVKDQVETADMPTTYGSAIFSGFESGRDATIVTRMRDAGAVILAKTNMGEYASGWAGSSFGVCRNPYDLTRAASSSSCGTGAAVAANFGAVGIAEDTGGSTRGPAAWNNAVGLRPTTPLISRYGMMPANPSYDTLGPLTRTVEDAAIVTSVIAGPDANDPLTAQADGHVAEDYAADLRTEALEGKRIGVIREPQSGDTDITAPDYARVQAVVDAAYTDMEHLGAEIVEVEVPDLRALLAAYSTGGAETEAATNAYLATLAEIADPPVSTFEEIATSPLVTPTRQASLRALLGRTTEDPDYIEGEQMRQQLRDAVTAVMEDNELDALAYATFDHEPPVIPADQLTNPGAMAGVRQGSNRSLAPVTGFPALAVPAGFTTAGLPVGIDLLGLPWSEKSLFELAYAYEQGTGHRVAPADFPALPGEPTPVPEPQPEPSRSPVFHLSNDWRGTTAVSFPYGRSTDEVLIGDWDGDGKDSVTVRRGNRFHVSNAPRGGDADVVLTYGRPGDVVLVGDWDGDGTDTFAVRRGATYHVKSSLRGGDADSVFRYGREADTVLVGDWDGNGTDTFAVRRAATYHVKNSLRGGDADTVLTYGRASDVTLAGDWDGNGTDTFAVQRGRTFHVTNTLRGGAAETAVTFGREGDEVHVGDWDGNGTDTLGIRRTSTS</sequence>
<keyword evidence="5" id="KW-1185">Reference proteome</keyword>
<evidence type="ECO:0000256" key="2">
    <source>
        <dbReference type="SAM" id="SignalP"/>
    </source>
</evidence>
<dbReference type="EMBL" id="JACSPO010000002">
    <property type="protein sequence ID" value="MBD8062120.1"/>
    <property type="molecule type" value="Genomic_DNA"/>
</dbReference>
<keyword evidence="2" id="KW-0732">Signal</keyword>
<dbReference type="SUPFAM" id="SSF75304">
    <property type="entry name" value="Amidase signature (AS) enzymes"/>
    <property type="match status" value="1"/>
</dbReference>
<gene>
    <name evidence="4" type="ORF">H9624_07265</name>
</gene>
<dbReference type="PANTHER" id="PTHR42678:SF34">
    <property type="entry name" value="OS04G0183300 PROTEIN"/>
    <property type="match status" value="1"/>
</dbReference>
<dbReference type="PANTHER" id="PTHR42678">
    <property type="entry name" value="AMIDASE"/>
    <property type="match status" value="1"/>
</dbReference>
<dbReference type="Pfam" id="PF01425">
    <property type="entry name" value="Amidase"/>
    <property type="match status" value="1"/>
</dbReference>
<dbReference type="Proteomes" id="UP000661894">
    <property type="component" value="Unassembled WGS sequence"/>
</dbReference>
<feature type="compositionally biased region" description="Pro residues" evidence="1">
    <location>
        <begin position="525"/>
        <end position="539"/>
    </location>
</feature>
<dbReference type="InterPro" id="IPR036928">
    <property type="entry name" value="AS_sf"/>
</dbReference>
<dbReference type="Gene3D" id="3.90.1300.10">
    <property type="entry name" value="Amidase signature (AS) domain"/>
    <property type="match status" value="1"/>
</dbReference>
<reference evidence="4 5" key="1">
    <citation type="submission" date="2020-08" db="EMBL/GenBank/DDBJ databases">
        <title>A Genomic Blueprint of the Chicken Gut Microbiome.</title>
        <authorList>
            <person name="Gilroy R."/>
            <person name="Ravi A."/>
            <person name="Getino M."/>
            <person name="Pursley I."/>
            <person name="Horton D.L."/>
            <person name="Alikhan N.-F."/>
            <person name="Baker D."/>
            <person name="Gharbi K."/>
            <person name="Hall N."/>
            <person name="Watson M."/>
            <person name="Adriaenssens E.M."/>
            <person name="Foster-Nyarko E."/>
            <person name="Jarju S."/>
            <person name="Secka A."/>
            <person name="Antonio M."/>
            <person name="Oren A."/>
            <person name="Chaudhuri R."/>
            <person name="La Ragione R.M."/>
            <person name="Hildebrand F."/>
            <person name="Pallen M.J."/>
        </authorList>
    </citation>
    <scope>NUCLEOTIDE SEQUENCE [LARGE SCALE GENOMIC DNA]</scope>
    <source>
        <strain evidence="4 5">Sa1BUA1</strain>
    </source>
</reference>
<dbReference type="InterPro" id="IPR028994">
    <property type="entry name" value="Integrin_alpha_N"/>
</dbReference>
<evidence type="ECO:0000256" key="1">
    <source>
        <dbReference type="SAM" id="MobiDB-lite"/>
    </source>
</evidence>
<feature type="signal peptide" evidence="2">
    <location>
        <begin position="1"/>
        <end position="23"/>
    </location>
</feature>
<dbReference type="RefSeq" id="WP_251839226.1">
    <property type="nucleotide sequence ID" value="NZ_JACSPO010000002.1"/>
</dbReference>
<name>A0ABR8Z1E9_9MICO</name>
<dbReference type="InterPro" id="IPR023631">
    <property type="entry name" value="Amidase_dom"/>
</dbReference>
<feature type="chain" id="PRO_5047288512" evidence="2">
    <location>
        <begin position="24"/>
        <end position="768"/>
    </location>
</feature>
<evidence type="ECO:0000313" key="5">
    <source>
        <dbReference type="Proteomes" id="UP000661894"/>
    </source>
</evidence>
<dbReference type="SUPFAM" id="SSF69318">
    <property type="entry name" value="Integrin alpha N-terminal domain"/>
    <property type="match status" value="1"/>
</dbReference>
<feature type="domain" description="Amidase" evidence="3">
    <location>
        <begin position="53"/>
        <end position="501"/>
    </location>
</feature>
<accession>A0ABR8Z1E9</accession>
<evidence type="ECO:0000259" key="3">
    <source>
        <dbReference type="Pfam" id="PF01425"/>
    </source>
</evidence>
<evidence type="ECO:0000313" key="4">
    <source>
        <dbReference type="EMBL" id="MBD8062120.1"/>
    </source>
</evidence>
<organism evidence="4 5">
    <name type="scientific">Oceanitalea stevensii</name>
    <dbReference type="NCBI Taxonomy" id="2763072"/>
    <lineage>
        <taxon>Bacteria</taxon>
        <taxon>Bacillati</taxon>
        <taxon>Actinomycetota</taxon>
        <taxon>Actinomycetes</taxon>
        <taxon>Micrococcales</taxon>
        <taxon>Bogoriellaceae</taxon>
        <taxon>Georgenia</taxon>
    </lineage>
</organism>